<dbReference type="AlphaFoldDB" id="A0A540R7H1"/>
<gene>
    <name evidence="1" type="ORF">EJK80_05355</name>
</gene>
<dbReference type="Gene3D" id="3.40.960.10">
    <property type="entry name" value="VSR Endonuclease"/>
    <property type="match status" value="1"/>
</dbReference>
<dbReference type="RefSeq" id="WP_066490976.1">
    <property type="nucleotide sequence ID" value="NZ_VHIR01000006.1"/>
</dbReference>
<dbReference type="EMBL" id="VHIR01000006">
    <property type="protein sequence ID" value="TQE43695.1"/>
    <property type="molecule type" value="Genomic_DNA"/>
</dbReference>
<accession>A0A540R7H1</accession>
<evidence type="ECO:0008006" key="3">
    <source>
        <dbReference type="Google" id="ProtNLM"/>
    </source>
</evidence>
<sequence>MDDLVLSELSRSKLRTLVKNGKAVPICRGLYLSRTPTAAELAVILQDRTPDLVLTGITAGQIAHGKPLTLPLHVAYSETLPHSQFFVAHRTTQLANDVHSKARIHYPILAVACIDDDELGLKYLERAYAGQPGKIRLEEHMESIARLPKRSRALLDRAALGTDSGAERSIVRGLRELGLHTESNVFIGPYLWDIVLPKLGFAVEIDGFEYHSRKPETIRDAWKTNDAVLRGWRPLRYTGSCVTYHRDDILRQISTALNPDLEAKVHTPVRQWHRWFSTRSDPWDVHD</sequence>
<evidence type="ECO:0000313" key="2">
    <source>
        <dbReference type="Proteomes" id="UP000318080"/>
    </source>
</evidence>
<keyword evidence="2" id="KW-1185">Reference proteome</keyword>
<dbReference type="InterPro" id="IPR011335">
    <property type="entry name" value="Restrct_endonuc-II-like"/>
</dbReference>
<comment type="caution">
    <text evidence="1">The sequence shown here is derived from an EMBL/GenBank/DDBJ whole genome shotgun (WGS) entry which is preliminary data.</text>
</comment>
<protein>
    <recommendedName>
        <fullName evidence="3">DUF559 domain-containing protein</fullName>
    </recommendedName>
</protein>
<evidence type="ECO:0000313" key="1">
    <source>
        <dbReference type="EMBL" id="TQE43695.1"/>
    </source>
</evidence>
<dbReference type="SUPFAM" id="SSF52980">
    <property type="entry name" value="Restriction endonuclease-like"/>
    <property type="match status" value="1"/>
</dbReference>
<organism evidence="1 2">
    <name type="scientific">Corynebacterium phoceense</name>
    <dbReference type="NCBI Taxonomy" id="1686286"/>
    <lineage>
        <taxon>Bacteria</taxon>
        <taxon>Bacillati</taxon>
        <taxon>Actinomycetota</taxon>
        <taxon>Actinomycetes</taxon>
        <taxon>Mycobacteriales</taxon>
        <taxon>Corynebacteriaceae</taxon>
        <taxon>Corynebacterium</taxon>
    </lineage>
</organism>
<dbReference type="Proteomes" id="UP000318080">
    <property type="component" value="Unassembled WGS sequence"/>
</dbReference>
<name>A0A540R7H1_9CORY</name>
<proteinExistence type="predicted"/>
<dbReference type="STRING" id="1686286.GCA_900092335_01534"/>
<reference evidence="1 2" key="1">
    <citation type="submission" date="2019-06" db="EMBL/GenBank/DDBJ databases">
        <title>Draft genome of C. phoceense Strain 272.</title>
        <authorList>
            <person name="Pacheco L.G.C."/>
            <person name="Barberis C.M."/>
            <person name="Almuzara M.N."/>
            <person name="Traglia G.M."/>
            <person name="Santos C.S."/>
            <person name="Rocha D.J.P.G."/>
            <person name="Aguiar E.R.G.R."/>
            <person name="Vay C.A."/>
        </authorList>
    </citation>
    <scope>NUCLEOTIDE SEQUENCE [LARGE SCALE GENOMIC DNA]</scope>
    <source>
        <strain evidence="1 2">272</strain>
    </source>
</reference>